<evidence type="ECO:0000313" key="1">
    <source>
        <dbReference type="EMBL" id="AFK44256.1"/>
    </source>
</evidence>
<organism evidence="1">
    <name type="scientific">Medicago truncatula</name>
    <name type="common">Barrel medic</name>
    <name type="synonym">Medicago tribuloides</name>
    <dbReference type="NCBI Taxonomy" id="3880"/>
    <lineage>
        <taxon>Eukaryota</taxon>
        <taxon>Viridiplantae</taxon>
        <taxon>Streptophyta</taxon>
        <taxon>Embryophyta</taxon>
        <taxon>Tracheophyta</taxon>
        <taxon>Spermatophyta</taxon>
        <taxon>Magnoliopsida</taxon>
        <taxon>eudicotyledons</taxon>
        <taxon>Gunneridae</taxon>
        <taxon>Pentapetalae</taxon>
        <taxon>rosids</taxon>
        <taxon>fabids</taxon>
        <taxon>Fabales</taxon>
        <taxon>Fabaceae</taxon>
        <taxon>Papilionoideae</taxon>
        <taxon>50 kb inversion clade</taxon>
        <taxon>NPAAA clade</taxon>
        <taxon>Hologalegina</taxon>
        <taxon>IRL clade</taxon>
        <taxon>Trifolieae</taxon>
        <taxon>Medicago</taxon>
    </lineage>
</organism>
<protein>
    <submittedName>
        <fullName evidence="1">Uncharacterized protein</fullName>
    </submittedName>
</protein>
<proteinExistence type="evidence at transcript level"/>
<name>I3SVG4_MEDTR</name>
<dbReference type="AlphaFoldDB" id="I3SVG4"/>
<accession>I3SVG4</accession>
<dbReference type="EMBL" id="BT144462">
    <property type="protein sequence ID" value="AFK44256.1"/>
    <property type="molecule type" value="mRNA"/>
</dbReference>
<sequence>MMDYFLSISILIVEQQATLLSHLAPWVIVFMNTCLKFGYKGIRLQL</sequence>
<reference evidence="1" key="1">
    <citation type="submission" date="2012-05" db="EMBL/GenBank/DDBJ databases">
        <authorList>
            <person name="Krishnakumar V."/>
            <person name="Cheung F."/>
            <person name="Xiao Y."/>
            <person name="Chan A."/>
            <person name="Moskal W.A."/>
            <person name="Town C.D."/>
        </authorList>
    </citation>
    <scope>NUCLEOTIDE SEQUENCE</scope>
</reference>